<reference evidence="7 8" key="1">
    <citation type="submission" date="2015-07" db="EMBL/GenBank/DDBJ databases">
        <title>The genome of Dufourea novaeangliae.</title>
        <authorList>
            <person name="Pan H."/>
            <person name="Kapheim K."/>
        </authorList>
    </citation>
    <scope>NUCLEOTIDE SEQUENCE [LARGE SCALE GENOMIC DNA]</scope>
    <source>
        <strain evidence="7">0120121106</strain>
        <tissue evidence="7">Whole body</tissue>
    </source>
</reference>
<dbReference type="Proteomes" id="UP000076502">
    <property type="component" value="Unassembled WGS sequence"/>
</dbReference>
<dbReference type="PIRSF" id="PIRSF037609">
    <property type="entry name" value="BLOC-1_complex_pallidin"/>
    <property type="match status" value="1"/>
</dbReference>
<name>A0A154PIZ0_DUFNO</name>
<comment type="function">
    <text evidence="5">Component of the biogenesis of lysosome-related organelles complex-1 (BLOC-1) involved in pigment granule biogenesis.</text>
</comment>
<evidence type="ECO:0000313" key="7">
    <source>
        <dbReference type="EMBL" id="KZC11773.1"/>
    </source>
</evidence>
<evidence type="ECO:0000256" key="6">
    <source>
        <dbReference type="SAM" id="MobiDB-lite"/>
    </source>
</evidence>
<evidence type="ECO:0000256" key="4">
    <source>
        <dbReference type="ARBA" id="ARBA00022490"/>
    </source>
</evidence>
<organism evidence="7 8">
    <name type="scientific">Dufourea novaeangliae</name>
    <name type="common">Sweat bee</name>
    <dbReference type="NCBI Taxonomy" id="178035"/>
    <lineage>
        <taxon>Eukaryota</taxon>
        <taxon>Metazoa</taxon>
        <taxon>Ecdysozoa</taxon>
        <taxon>Arthropoda</taxon>
        <taxon>Hexapoda</taxon>
        <taxon>Insecta</taxon>
        <taxon>Pterygota</taxon>
        <taxon>Neoptera</taxon>
        <taxon>Endopterygota</taxon>
        <taxon>Hymenoptera</taxon>
        <taxon>Apocrita</taxon>
        <taxon>Aculeata</taxon>
        <taxon>Apoidea</taxon>
        <taxon>Anthophila</taxon>
        <taxon>Halictidae</taxon>
        <taxon>Rophitinae</taxon>
        <taxon>Dufourea</taxon>
    </lineage>
</organism>
<keyword evidence="8" id="KW-1185">Reference proteome</keyword>
<dbReference type="InterPro" id="IPR017242">
    <property type="entry name" value="BLOC-1_pallidin"/>
</dbReference>
<sequence>MMTDMEETEVKHVQSQIERHDCEDDQVHYSEATKKLAIGLLNIYQLPSEQVQKELNEVTGKQETLLCQMQVETKKLQESLEDIDLNETFQMIKVYQGKLTLMKKEMASIHERTFKLKKRALRLQQMKQKEALNKEQQREQEIRREQELIGKPVVS</sequence>
<dbReference type="STRING" id="178035.A0A154PIZ0"/>
<dbReference type="AlphaFoldDB" id="A0A154PIZ0"/>
<feature type="region of interest" description="Disordered" evidence="6">
    <location>
        <begin position="130"/>
        <end position="155"/>
    </location>
</feature>
<dbReference type="GO" id="GO:0031083">
    <property type="term" value="C:BLOC-1 complex"/>
    <property type="evidence" value="ECO:0007669"/>
    <property type="project" value="TreeGrafter"/>
</dbReference>
<evidence type="ECO:0000256" key="2">
    <source>
        <dbReference type="ARBA" id="ARBA00005767"/>
    </source>
</evidence>
<protein>
    <recommendedName>
        <fullName evidence="3 5">Biogenesis of lysosome-related organelles complex 1 subunit 6</fullName>
        <shortName evidence="5">BLOC-1 subunit 6</shortName>
    </recommendedName>
</protein>
<evidence type="ECO:0000313" key="8">
    <source>
        <dbReference type="Proteomes" id="UP000076502"/>
    </source>
</evidence>
<dbReference type="PANTHER" id="PTHR31328">
    <property type="entry name" value="BIOGENESIS OF LYSOSOME-RELATED ORGANELLES COMPLEX 1 SUBUNIT 6"/>
    <property type="match status" value="1"/>
</dbReference>
<evidence type="ECO:0000256" key="3">
    <source>
        <dbReference type="ARBA" id="ARBA00019579"/>
    </source>
</evidence>
<dbReference type="PANTHER" id="PTHR31328:SF2">
    <property type="entry name" value="BIOGENESIS OF LYSOSOME-RELATED ORGANELLES COMPLEX 1 SUBUNIT 6"/>
    <property type="match status" value="1"/>
</dbReference>
<accession>A0A154PIZ0</accession>
<evidence type="ECO:0000256" key="5">
    <source>
        <dbReference type="PIRNR" id="PIRNR037609"/>
    </source>
</evidence>
<dbReference type="OrthoDB" id="19659at2759"/>
<dbReference type="Pfam" id="PF14712">
    <property type="entry name" value="Snapin_Pallidin"/>
    <property type="match status" value="1"/>
</dbReference>
<evidence type="ECO:0000256" key="1">
    <source>
        <dbReference type="ARBA" id="ARBA00004496"/>
    </source>
</evidence>
<gene>
    <name evidence="7" type="ORF">WN55_03609</name>
</gene>
<dbReference type="InterPro" id="IPR028119">
    <property type="entry name" value="Snapin/Pallidin/Snn1"/>
</dbReference>
<comment type="subcellular location">
    <subcellularLocation>
        <location evidence="1">Cytoplasm</location>
    </subcellularLocation>
</comment>
<proteinExistence type="inferred from homology"/>
<keyword evidence="4" id="KW-0963">Cytoplasm</keyword>
<dbReference type="GO" id="GO:0030133">
    <property type="term" value="C:transport vesicle"/>
    <property type="evidence" value="ECO:0007669"/>
    <property type="project" value="TreeGrafter"/>
</dbReference>
<feature type="compositionally biased region" description="Basic and acidic residues" evidence="6">
    <location>
        <begin position="130"/>
        <end position="148"/>
    </location>
</feature>
<comment type="similarity">
    <text evidence="2 5">Belongs to the BLOC1S6 family.</text>
</comment>
<dbReference type="EMBL" id="KQ434931">
    <property type="protein sequence ID" value="KZC11773.1"/>
    <property type="molecule type" value="Genomic_DNA"/>
</dbReference>
<dbReference type="OMA" id="MMSDVKR"/>